<dbReference type="PROSITE" id="PS51729">
    <property type="entry name" value="GNAT_YJDJ"/>
    <property type="match status" value="1"/>
</dbReference>
<reference evidence="4" key="1">
    <citation type="submission" date="2016-10" db="EMBL/GenBank/DDBJ databases">
        <authorList>
            <person name="Varghese N."/>
            <person name="Submissions S."/>
        </authorList>
    </citation>
    <scope>NUCLEOTIDE SEQUENCE [LARGE SCALE GENOMIC DNA]</scope>
    <source>
        <strain evidence="4">DSM 19482</strain>
    </source>
</reference>
<evidence type="ECO:0000313" key="4">
    <source>
        <dbReference type="Proteomes" id="UP000187261"/>
    </source>
</evidence>
<dbReference type="STRING" id="1121284.SAMN05660493_02480"/>
<feature type="domain" description="N-acetyltransferase" evidence="2">
    <location>
        <begin position="6"/>
        <end position="92"/>
    </location>
</feature>
<protein>
    <submittedName>
        <fullName evidence="3">Uncharacterized protein</fullName>
    </submittedName>
</protein>
<dbReference type="InterPro" id="IPR031165">
    <property type="entry name" value="GNAT_YJDJ"/>
</dbReference>
<dbReference type="SUPFAM" id="SSF55729">
    <property type="entry name" value="Acyl-CoA N-acyltransferases (Nat)"/>
    <property type="match status" value="1"/>
</dbReference>
<proteinExistence type="predicted"/>
<feature type="domain" description="N-acetyltransferase" evidence="1">
    <location>
        <begin position="1"/>
        <end position="92"/>
    </location>
</feature>
<sequence length="92" mass="10413">MEIKQNNSESKGEFIAMIDGQQAGKMTYSWAGDQKFIIDHTEVDPTYKGQGVGREMVYKAVEYARGNHLKIVPLCPFAKATFEKNKEIQDVL</sequence>
<evidence type="ECO:0000259" key="1">
    <source>
        <dbReference type="PROSITE" id="PS51186"/>
    </source>
</evidence>
<dbReference type="EMBL" id="FTPU01000030">
    <property type="protein sequence ID" value="SIT97754.1"/>
    <property type="molecule type" value="Genomic_DNA"/>
</dbReference>
<organism evidence="3 4">
    <name type="scientific">Epilithonimonas bovis DSM 19482</name>
    <dbReference type="NCBI Taxonomy" id="1121284"/>
    <lineage>
        <taxon>Bacteria</taxon>
        <taxon>Pseudomonadati</taxon>
        <taxon>Bacteroidota</taxon>
        <taxon>Flavobacteriia</taxon>
        <taxon>Flavobacteriales</taxon>
        <taxon>Weeksellaceae</taxon>
        <taxon>Chryseobacterium group</taxon>
        <taxon>Epilithonimonas</taxon>
    </lineage>
</organism>
<evidence type="ECO:0000313" key="3">
    <source>
        <dbReference type="EMBL" id="SIT97754.1"/>
    </source>
</evidence>
<dbReference type="RefSeq" id="WP_076783891.1">
    <property type="nucleotide sequence ID" value="NZ_FTPU01000030.1"/>
</dbReference>
<dbReference type="InterPro" id="IPR000182">
    <property type="entry name" value="GNAT_dom"/>
</dbReference>
<evidence type="ECO:0000259" key="2">
    <source>
        <dbReference type="PROSITE" id="PS51729"/>
    </source>
</evidence>
<dbReference type="CDD" id="cd04301">
    <property type="entry name" value="NAT_SF"/>
    <property type="match status" value="1"/>
</dbReference>
<dbReference type="Proteomes" id="UP000187261">
    <property type="component" value="Unassembled WGS sequence"/>
</dbReference>
<dbReference type="PROSITE" id="PS51186">
    <property type="entry name" value="GNAT"/>
    <property type="match status" value="1"/>
</dbReference>
<dbReference type="PANTHER" id="PTHR31435">
    <property type="entry name" value="PROTEIN NATD1"/>
    <property type="match status" value="1"/>
</dbReference>
<accession>A0A1U7PYX8</accession>
<dbReference type="Pfam" id="PF14542">
    <property type="entry name" value="Acetyltransf_CG"/>
    <property type="match status" value="1"/>
</dbReference>
<dbReference type="PANTHER" id="PTHR31435:SF10">
    <property type="entry name" value="BSR4717 PROTEIN"/>
    <property type="match status" value="1"/>
</dbReference>
<keyword evidence="4" id="KW-1185">Reference proteome</keyword>
<name>A0A1U7PYX8_9FLAO</name>
<dbReference type="AlphaFoldDB" id="A0A1U7PYX8"/>
<dbReference type="InterPro" id="IPR045057">
    <property type="entry name" value="Gcn5-rel_NAT"/>
</dbReference>
<dbReference type="OrthoDB" id="9793389at2"/>
<dbReference type="GO" id="GO:0016747">
    <property type="term" value="F:acyltransferase activity, transferring groups other than amino-acyl groups"/>
    <property type="evidence" value="ECO:0007669"/>
    <property type="project" value="InterPro"/>
</dbReference>
<dbReference type="Gene3D" id="3.40.630.30">
    <property type="match status" value="1"/>
</dbReference>
<dbReference type="InterPro" id="IPR016181">
    <property type="entry name" value="Acyl_CoA_acyltransferase"/>
</dbReference>
<gene>
    <name evidence="3" type="ORF">SAMN05660493_02480</name>
</gene>